<dbReference type="PANTHER" id="PTHR21600">
    <property type="entry name" value="MITOCHONDRIAL RNA PSEUDOURIDINE SYNTHASE"/>
    <property type="match status" value="1"/>
</dbReference>
<dbReference type="GO" id="GO:0000455">
    <property type="term" value="P:enzyme-directed rRNA pseudouridine synthesis"/>
    <property type="evidence" value="ECO:0007669"/>
    <property type="project" value="TreeGrafter"/>
</dbReference>
<dbReference type="EMBL" id="CAKOGP040002125">
    <property type="protein sequence ID" value="CAJ1962893.1"/>
    <property type="molecule type" value="Genomic_DNA"/>
</dbReference>
<dbReference type="InterPro" id="IPR050188">
    <property type="entry name" value="RluA_PseudoU_synthase"/>
</dbReference>
<dbReference type="SUPFAM" id="SSF55120">
    <property type="entry name" value="Pseudouridine synthase"/>
    <property type="match status" value="1"/>
</dbReference>
<keyword evidence="5" id="KW-1185">Reference proteome</keyword>
<evidence type="ECO:0000313" key="4">
    <source>
        <dbReference type="EMBL" id="CAJ1962893.1"/>
    </source>
</evidence>
<feature type="chain" id="PRO_5042141262" description="Pseudouridine synthase RsuA/RluA-like domain-containing protein" evidence="2">
    <location>
        <begin position="20"/>
        <end position="474"/>
    </location>
</feature>
<gene>
    <name evidence="4" type="ORF">CYCCA115_LOCUS19905</name>
</gene>
<dbReference type="Gene3D" id="3.30.2350.10">
    <property type="entry name" value="Pseudouridine synthase"/>
    <property type="match status" value="1"/>
</dbReference>
<feature type="signal peptide" evidence="2">
    <location>
        <begin position="1"/>
        <end position="19"/>
    </location>
</feature>
<dbReference type="InterPro" id="IPR006224">
    <property type="entry name" value="PsdUridine_synth_RluA-like_CS"/>
</dbReference>
<dbReference type="PANTHER" id="PTHR21600:SF87">
    <property type="entry name" value="RNA PSEUDOURIDYLATE SYNTHASE DOMAIN-CONTAINING PROTEIN 1"/>
    <property type="match status" value="1"/>
</dbReference>
<evidence type="ECO:0000313" key="5">
    <source>
        <dbReference type="Proteomes" id="UP001295423"/>
    </source>
</evidence>
<feature type="domain" description="Pseudouridine synthase RsuA/RluA-like" evidence="3">
    <location>
        <begin position="235"/>
        <end position="398"/>
    </location>
</feature>
<sequence>MLFLLPFTLLLFLRLPANSKKKQQQTNVRNALSALHSTPLTTGDLSDALQLAYNDEGIAGVLSHCHEYKITETYEPKELVRAALQVPSKGAASGILNALIGSCCCHDGDGDGDGRDWKFAPSPISDGDAVKEEHMRNARTALRILQEYDDASFEDLTTTATTAKSSTITLALKPNVVTLALTYTASFQSYPRIANKLLSRAIIRQNLKTLDRPTELSGHGQTPASTLEILLESEHFMIVNKLSGMVLTTAETSANSKSRSSKQMIKDAPNLEQILLAHQAAHHHKPIRLSSINPDGSRGFVHRLDRGTSGCLIAAKTNQWHARLLTQFFLRRVEKSYIALVYTNSISLPEEGTVTVPIDGRPAISSFQVLERYPDDLITKIRVTTKQGRKHQVRIHCSKGLGAPILLDPLYGGESIMYRLPNDSCAKKYRAQQRICLHADSLAISDLNIPKVEAAIPEWWDNLTKDIHHYSLVN</sequence>
<name>A0AAD2G7T6_9STRA</name>
<accession>A0AAD2G7T6</accession>
<dbReference type="InterPro" id="IPR006145">
    <property type="entry name" value="PsdUridine_synth_RsuA/RluA"/>
</dbReference>
<protein>
    <recommendedName>
        <fullName evidence="3">Pseudouridine synthase RsuA/RluA-like domain-containing protein</fullName>
    </recommendedName>
</protein>
<dbReference type="InterPro" id="IPR020103">
    <property type="entry name" value="PsdUridine_synth_cat_dom_sf"/>
</dbReference>
<dbReference type="Pfam" id="PF00849">
    <property type="entry name" value="PseudoU_synth_2"/>
    <property type="match status" value="1"/>
</dbReference>
<evidence type="ECO:0000256" key="2">
    <source>
        <dbReference type="SAM" id="SignalP"/>
    </source>
</evidence>
<comment type="similarity">
    <text evidence="1">Belongs to the pseudouridine synthase RluA family.</text>
</comment>
<dbReference type="PROSITE" id="PS01129">
    <property type="entry name" value="PSI_RLU"/>
    <property type="match status" value="1"/>
</dbReference>
<dbReference type="Proteomes" id="UP001295423">
    <property type="component" value="Unassembled WGS sequence"/>
</dbReference>
<organism evidence="4 5">
    <name type="scientific">Cylindrotheca closterium</name>
    <dbReference type="NCBI Taxonomy" id="2856"/>
    <lineage>
        <taxon>Eukaryota</taxon>
        <taxon>Sar</taxon>
        <taxon>Stramenopiles</taxon>
        <taxon>Ochrophyta</taxon>
        <taxon>Bacillariophyta</taxon>
        <taxon>Bacillariophyceae</taxon>
        <taxon>Bacillariophycidae</taxon>
        <taxon>Bacillariales</taxon>
        <taxon>Bacillariaceae</taxon>
        <taxon>Cylindrotheca</taxon>
    </lineage>
</organism>
<dbReference type="GO" id="GO:0009982">
    <property type="term" value="F:pseudouridine synthase activity"/>
    <property type="evidence" value="ECO:0007669"/>
    <property type="project" value="InterPro"/>
</dbReference>
<evidence type="ECO:0000256" key="1">
    <source>
        <dbReference type="ARBA" id="ARBA00010876"/>
    </source>
</evidence>
<reference evidence="4" key="1">
    <citation type="submission" date="2023-08" db="EMBL/GenBank/DDBJ databases">
        <authorList>
            <person name="Audoor S."/>
            <person name="Bilcke G."/>
        </authorList>
    </citation>
    <scope>NUCLEOTIDE SEQUENCE</scope>
</reference>
<keyword evidence="2" id="KW-0732">Signal</keyword>
<dbReference type="AlphaFoldDB" id="A0AAD2G7T6"/>
<proteinExistence type="inferred from homology"/>
<evidence type="ECO:0000259" key="3">
    <source>
        <dbReference type="Pfam" id="PF00849"/>
    </source>
</evidence>
<dbReference type="GO" id="GO:0003723">
    <property type="term" value="F:RNA binding"/>
    <property type="evidence" value="ECO:0007669"/>
    <property type="project" value="InterPro"/>
</dbReference>
<dbReference type="CDD" id="cd02869">
    <property type="entry name" value="PseudoU_synth_RluA_like"/>
    <property type="match status" value="1"/>
</dbReference>
<comment type="caution">
    <text evidence="4">The sequence shown here is derived from an EMBL/GenBank/DDBJ whole genome shotgun (WGS) entry which is preliminary data.</text>
</comment>